<sequence>MATSFADGDAGPLDDYFRDEGDDTPNSVTKKGQNLSMQMEMEHLIDQMDESGDITLVNQSSPIKGWTGVLPNTGGPSNNILVPGKFPSPNRMTFEVESFAERFKYLICSSGLLEKDHVPASIVGLDTDSPLEDQANHTDQWDIRKVWLANGKERWDLLLAGMALLLGLILSLGVLKVLGFGVMVLIGVGWYNVVYTKSSDKSAVVVAPISSTVDTPQSQALDSLIKFISHSHALNTTLSTSLSLLDPYPYNIHTHHSLRVTLYRLTGNMTDHLATATSTLLELTDRKELAVLGEMYDIPVVGSFFYSRRNRNISDTSSEEGEAEGLLHQSQIDKPRSTKRPEIPHRPKSNPSPTRQTQQTSSGPTCTSSSPLKALYTHRSSFSSPNHRQDRFTQIPDRTPRLSKRASVERLRDTWSHSPRPERPYYERRITEADEEEEEDEEDEGKEEEEAEAEAEWNNSRSSDQSMSSDDTPTFIVNPNYDKESEITSPKSPGLGVTIPRTPTLTQGTPRGTSSPFQHIPSPLSRRLSSASERLQPLRTASLVTPSRSVPGSTTLLPSPFDREPPPSSAPLRAALSLDPVSIPHSKRRSLQNMPYYHSSDDDNETTSQNQMLSSSGLTRTRSMPLSDLQALRSASTAGGSKSRRSSFNPSYPGSSGAATGLGIGIGYPSSFTLPSPSPSASMSISMINKRSSLNTSPPPSPNPSFDLRRVESLSPLTVPALKASCLGMHLKRRRLACCLLGLKFGEDDTYWKEVKSVLDNLIKGMLEEKHLLETLSKESEVQDKVFKSRSPQGTKSISTSEISETNRWSAESIFPFIRNDFAPRTSSEANLMDHIDRLGLALTETWKELSSTRANLTNGEMVSMLEWTKIRGKLGDIFREWERGKDVLNDIYSQLQPQSQDEADDTFNQANSKKEQQGDSESREDSPIPDFIKSWNALKEENNSVQNDHDTSLDQRNGDASHQQGEITELLPPVGRDMIFEATSLPLSEEKTLLSTLSREERIKLSKEARGKGISLKDLLGSQSGQDGDKMVQEEMRKKGGLVVDELRNVIGSIRKLKGGESDDRAVENEEVKVEEDESSEIKIDRLQYQENLTILRPLWDNMNIVNVNGTNSLTSDTRNSIQTTIQDGSNDLDTEFWDGNDVKKYDMDVEQIPFEASSNGHMNATANDNDVMNGNHEDVERNEIDGNHETISRTHPISNNPFALDLGELQKNLRSKVENGKNHEDDVIE</sequence>
<feature type="compositionally biased region" description="Low complexity" evidence="1">
    <location>
        <begin position="460"/>
        <end position="471"/>
    </location>
</feature>
<feature type="region of interest" description="Disordered" evidence="1">
    <location>
        <begin position="899"/>
        <end position="930"/>
    </location>
</feature>
<proteinExistence type="predicted"/>
<dbReference type="RefSeq" id="XP_062795099.1">
    <property type="nucleotide sequence ID" value="XM_062939048.1"/>
</dbReference>
<feature type="compositionally biased region" description="Polar residues" evidence="1">
    <location>
        <begin position="633"/>
        <end position="655"/>
    </location>
</feature>
<feature type="compositionally biased region" description="Low complexity" evidence="1">
    <location>
        <begin position="356"/>
        <end position="370"/>
    </location>
</feature>
<keyword evidence="4" id="KW-1185">Reference proteome</keyword>
<evidence type="ECO:0000313" key="3">
    <source>
        <dbReference type="EMBL" id="WRT70360.1"/>
    </source>
</evidence>
<keyword evidence="2" id="KW-0812">Transmembrane</keyword>
<feature type="compositionally biased region" description="Polar residues" evidence="1">
    <location>
        <begin position="501"/>
        <end position="517"/>
    </location>
</feature>
<gene>
    <name evidence="3" type="ORF">IL334_007358</name>
</gene>
<evidence type="ECO:0008006" key="5">
    <source>
        <dbReference type="Google" id="ProtNLM"/>
    </source>
</evidence>
<keyword evidence="2" id="KW-0472">Membrane</keyword>
<evidence type="ECO:0000313" key="4">
    <source>
        <dbReference type="Proteomes" id="UP001329825"/>
    </source>
</evidence>
<feature type="transmembrane region" description="Helical" evidence="2">
    <location>
        <begin position="158"/>
        <end position="191"/>
    </location>
</feature>
<feature type="compositionally biased region" description="Acidic residues" evidence="1">
    <location>
        <begin position="433"/>
        <end position="455"/>
    </location>
</feature>
<dbReference type="Proteomes" id="UP001329825">
    <property type="component" value="Chromosome 10"/>
</dbReference>
<feature type="region of interest" description="Disordered" evidence="1">
    <location>
        <begin position="1"/>
        <end position="32"/>
    </location>
</feature>
<feature type="compositionally biased region" description="Basic and acidic residues" evidence="1">
    <location>
        <begin position="331"/>
        <end position="345"/>
    </location>
</feature>
<feature type="region of interest" description="Disordered" evidence="1">
    <location>
        <begin position="943"/>
        <end position="966"/>
    </location>
</feature>
<feature type="compositionally biased region" description="Basic and acidic residues" evidence="1">
    <location>
        <begin position="913"/>
        <end position="927"/>
    </location>
</feature>
<name>A0ABZ1D8F6_9TREE</name>
<organism evidence="3 4">
    <name type="scientific">Kwoniella shivajii</name>
    <dbReference type="NCBI Taxonomy" id="564305"/>
    <lineage>
        <taxon>Eukaryota</taxon>
        <taxon>Fungi</taxon>
        <taxon>Dikarya</taxon>
        <taxon>Basidiomycota</taxon>
        <taxon>Agaricomycotina</taxon>
        <taxon>Tremellomycetes</taxon>
        <taxon>Tremellales</taxon>
        <taxon>Cryptococcaceae</taxon>
        <taxon>Kwoniella</taxon>
    </lineage>
</organism>
<protein>
    <recommendedName>
        <fullName evidence="5">Myosin-binding domain-containing protein</fullName>
    </recommendedName>
</protein>
<feature type="compositionally biased region" description="Polar residues" evidence="1">
    <location>
        <begin position="899"/>
        <end position="912"/>
    </location>
</feature>
<feature type="compositionally biased region" description="Low complexity" evidence="1">
    <location>
        <begin position="522"/>
        <end position="535"/>
    </location>
</feature>
<accession>A0ABZ1D8F6</accession>
<feature type="compositionally biased region" description="Polar residues" evidence="1">
    <location>
        <begin position="606"/>
        <end position="624"/>
    </location>
</feature>
<dbReference type="GeneID" id="87959488"/>
<evidence type="ECO:0000256" key="2">
    <source>
        <dbReference type="SAM" id="Phobius"/>
    </source>
</evidence>
<dbReference type="EMBL" id="CP141890">
    <property type="protein sequence ID" value="WRT70360.1"/>
    <property type="molecule type" value="Genomic_DNA"/>
</dbReference>
<feature type="compositionally biased region" description="Low complexity" evidence="1">
    <location>
        <begin position="570"/>
        <end position="580"/>
    </location>
</feature>
<feature type="compositionally biased region" description="Basic and acidic residues" evidence="1">
    <location>
        <begin position="943"/>
        <end position="960"/>
    </location>
</feature>
<feature type="region of interest" description="Disordered" evidence="1">
    <location>
        <begin position="315"/>
        <end position="655"/>
    </location>
</feature>
<keyword evidence="2" id="KW-1133">Transmembrane helix</keyword>
<evidence type="ECO:0000256" key="1">
    <source>
        <dbReference type="SAM" id="MobiDB-lite"/>
    </source>
</evidence>
<feature type="compositionally biased region" description="Basic and acidic residues" evidence="1">
    <location>
        <begin position="406"/>
        <end position="432"/>
    </location>
</feature>
<reference evidence="3 4" key="1">
    <citation type="submission" date="2024-01" db="EMBL/GenBank/DDBJ databases">
        <title>Comparative genomics of Cryptococcus and Kwoniella reveals pathogenesis evolution and contrasting modes of karyotype evolution via chromosome fusion or intercentromeric recombination.</title>
        <authorList>
            <person name="Coelho M.A."/>
            <person name="David-Palma M."/>
            <person name="Shea T."/>
            <person name="Bowers K."/>
            <person name="McGinley-Smith S."/>
            <person name="Mohammad A.W."/>
            <person name="Gnirke A."/>
            <person name="Yurkov A.M."/>
            <person name="Nowrousian M."/>
            <person name="Sun S."/>
            <person name="Cuomo C.A."/>
            <person name="Heitman J."/>
        </authorList>
    </citation>
    <scope>NUCLEOTIDE SEQUENCE [LARGE SCALE GENOMIC DNA]</scope>
    <source>
        <strain evidence="3">CBS 11374</strain>
    </source>
</reference>
<feature type="compositionally biased region" description="Polar residues" evidence="1">
    <location>
        <begin position="542"/>
        <end position="557"/>
    </location>
</feature>